<keyword evidence="2" id="KW-0326">Glycosidase</keyword>
<dbReference type="Proteomes" id="UP000485484">
    <property type="component" value="Unassembled WGS sequence"/>
</dbReference>
<dbReference type="GO" id="GO:0005975">
    <property type="term" value="P:carbohydrate metabolic process"/>
    <property type="evidence" value="ECO:0007669"/>
    <property type="project" value="InterPro"/>
</dbReference>
<dbReference type="SUPFAM" id="SSF51445">
    <property type="entry name" value="(Trans)glycosidases"/>
    <property type="match status" value="1"/>
</dbReference>
<evidence type="ECO:0000259" key="3">
    <source>
        <dbReference type="Pfam" id="PF02449"/>
    </source>
</evidence>
<evidence type="ECO:0008006" key="6">
    <source>
        <dbReference type="Google" id="ProtNLM"/>
    </source>
</evidence>
<feature type="domain" description="Glycoside hydrolase family 42 N-terminal" evidence="3">
    <location>
        <begin position="110"/>
        <end position="304"/>
    </location>
</feature>
<dbReference type="Gene3D" id="3.20.20.80">
    <property type="entry name" value="Glycosidases"/>
    <property type="match status" value="1"/>
</dbReference>
<dbReference type="AlphaFoldDB" id="A0A1V5MED1"/>
<dbReference type="InterPro" id="IPR029062">
    <property type="entry name" value="Class_I_gatase-like"/>
</dbReference>
<evidence type="ECO:0000256" key="1">
    <source>
        <dbReference type="ARBA" id="ARBA00022801"/>
    </source>
</evidence>
<proteinExistence type="predicted"/>
<dbReference type="SUPFAM" id="SSF52317">
    <property type="entry name" value="Class I glutamine amidotransferase-like"/>
    <property type="match status" value="1"/>
</dbReference>
<dbReference type="InterPro" id="IPR013529">
    <property type="entry name" value="Glyco_hydro_42_N"/>
</dbReference>
<dbReference type="EMBL" id="MWAK01000172">
    <property type="protein sequence ID" value="OPZ91485.1"/>
    <property type="molecule type" value="Genomic_DNA"/>
</dbReference>
<dbReference type="GO" id="GO:0004565">
    <property type="term" value="F:beta-galactosidase activity"/>
    <property type="evidence" value="ECO:0007669"/>
    <property type="project" value="InterPro"/>
</dbReference>
<dbReference type="InterPro" id="IPR013738">
    <property type="entry name" value="Beta_galactosidase_Trimer"/>
</dbReference>
<comment type="caution">
    <text evidence="5">The sequence shown here is derived from an EMBL/GenBank/DDBJ whole genome shotgun (WGS) entry which is preliminary data.</text>
</comment>
<evidence type="ECO:0000313" key="5">
    <source>
        <dbReference type="EMBL" id="OPZ91485.1"/>
    </source>
</evidence>
<dbReference type="InterPro" id="IPR017853">
    <property type="entry name" value="GH"/>
</dbReference>
<name>A0A1V5MED1_UNCT6</name>
<feature type="domain" description="Beta-galactosidase trimerisation" evidence="4">
    <location>
        <begin position="448"/>
        <end position="507"/>
    </location>
</feature>
<dbReference type="GO" id="GO:0009341">
    <property type="term" value="C:beta-galactosidase complex"/>
    <property type="evidence" value="ECO:0007669"/>
    <property type="project" value="InterPro"/>
</dbReference>
<dbReference type="CDD" id="cd03143">
    <property type="entry name" value="A4_beta-galactosidase_middle_domain"/>
    <property type="match status" value="1"/>
</dbReference>
<keyword evidence="1" id="KW-0378">Hydrolase</keyword>
<dbReference type="Gene3D" id="3.40.50.880">
    <property type="match status" value="1"/>
</dbReference>
<reference evidence="5" key="1">
    <citation type="submission" date="2017-02" db="EMBL/GenBank/DDBJ databases">
        <title>Delving into the versatile metabolic prowess of the omnipresent phylum Bacteroidetes.</title>
        <authorList>
            <person name="Nobu M.K."/>
            <person name="Mei R."/>
            <person name="Narihiro T."/>
            <person name="Kuroda K."/>
            <person name="Liu W.-T."/>
        </authorList>
    </citation>
    <scope>NUCLEOTIDE SEQUENCE</scope>
    <source>
        <strain evidence="5">ADurb.Bin417</strain>
    </source>
</reference>
<gene>
    <name evidence="5" type="ORF">BWY73_01077</name>
</gene>
<evidence type="ECO:0000259" key="4">
    <source>
        <dbReference type="Pfam" id="PF08532"/>
    </source>
</evidence>
<dbReference type="Pfam" id="PF08532">
    <property type="entry name" value="Glyco_hydro_42M"/>
    <property type="match status" value="1"/>
</dbReference>
<protein>
    <recommendedName>
        <fullName evidence="6">Beta-galactosidase trimerisation domain-containing protein</fullName>
    </recommendedName>
</protein>
<organism evidence="5">
    <name type="scientific">candidate division TA06 bacterium ADurb.Bin417</name>
    <dbReference type="NCBI Taxonomy" id="1852828"/>
    <lineage>
        <taxon>Bacteria</taxon>
        <taxon>Bacteria division TA06</taxon>
    </lineage>
</organism>
<accession>A0A1V5MED1</accession>
<sequence length="699" mass="80411">MEKKNKETLPWWKQNGIIMAGGWHPITGRLRAGNQPDNVEEEYDWEYTEAHILRLKELGIKLLVSQFDRGLGDTDQAEDQERARLQAELCHKHGLRHGTYLANTVYFESMLKDYPECEDWAVVTHDGRKVHYGGEQTWRWVACFNSPGWRERMRRQVERAVNYVKTDFLHFDNLAVWPEPDSCHCRYCQEAFRKFLYRRYPDPASQKRRFGYPGFETFRAPNFYLRFGGPWDLDQVRNPLMQEWILFRCWTVTDYIREMSEYAHSLNPAICMESNGQSVWGVNQAILHGIDQEAQSAHVDVVCEENPDYRPDDDPRAIPKVTHKFRGMNFYRRLGKSVYTAYGDEETLAFNLTFAGNPGINQHWGYAEPGRRPLNPAQPGVAELLAHYRRHTALYTPVRSAARIGLWRSKLSLAFISTGTYLSACVLEQTLFNHRIPFSIISDGHVNGEKLKEFDLLILPDSQYVSQAQAAALIEFVKKGGSLLITENSGLYNDEGRRRTSPVFGPLFAGDWKAGSSRSSETWSFDPHQQFITLGEAGQPARALFGRGRAAYLPKLEYVYRPRTFKSRYNVHYDGIDSRYWKEPYNAAEVLETIQWLAPDSRPVTVYGNPELRLDYLAWPDGRLGAALLRCGPLAGTAEIALGVMSASKPAEGECLIPERKEPRPLTWVGRSDGYWETRLPEIGRHAVIRWRIVQKKKG</sequence>
<dbReference type="Pfam" id="PF02449">
    <property type="entry name" value="Glyco_hydro_42"/>
    <property type="match status" value="1"/>
</dbReference>
<evidence type="ECO:0000256" key="2">
    <source>
        <dbReference type="ARBA" id="ARBA00023295"/>
    </source>
</evidence>